<gene>
    <name evidence="2" type="ORF">ABS767_14560</name>
</gene>
<sequence length="164" mass="18240">MAKPRRYAWDSCAWIATITQEQSPLKDGSIEDRARLCNHVIELATRRNVEIATSGLALAEVCKNDEVKSQDGDTLQDFFRNEYILIVPVDRYVGTLAREYMQAGYAGLKPPDAVHLATAVVAEVSEFHTFDDKLLKLDGKISLPGGGVLKIRKPPAPPEDLFNR</sequence>
<evidence type="ECO:0000313" key="3">
    <source>
        <dbReference type="Proteomes" id="UP001629244"/>
    </source>
</evidence>
<organism evidence="2 3">
    <name type="scientific">Sphingomonas plantiphila</name>
    <dbReference type="NCBI Taxonomy" id="3163295"/>
    <lineage>
        <taxon>Bacteria</taxon>
        <taxon>Pseudomonadati</taxon>
        <taxon>Pseudomonadota</taxon>
        <taxon>Alphaproteobacteria</taxon>
        <taxon>Sphingomonadales</taxon>
        <taxon>Sphingomonadaceae</taxon>
        <taxon>Sphingomonas</taxon>
    </lineage>
</organism>
<reference evidence="2 3" key="1">
    <citation type="submission" date="2024-06" db="EMBL/GenBank/DDBJ databases">
        <authorList>
            <person name="Kaempfer P."/>
            <person name="Viver T."/>
        </authorList>
    </citation>
    <scope>NUCLEOTIDE SEQUENCE [LARGE SCALE GENOMIC DNA]</scope>
    <source>
        <strain evidence="2 3">ST-64</strain>
    </source>
</reference>
<dbReference type="Pfam" id="PF01850">
    <property type="entry name" value="PIN"/>
    <property type="match status" value="1"/>
</dbReference>
<proteinExistence type="predicted"/>
<protein>
    <submittedName>
        <fullName evidence="2">PIN domain-containing protein</fullName>
    </submittedName>
</protein>
<dbReference type="SUPFAM" id="SSF88723">
    <property type="entry name" value="PIN domain-like"/>
    <property type="match status" value="1"/>
</dbReference>
<dbReference type="InterPro" id="IPR029060">
    <property type="entry name" value="PIN-like_dom_sf"/>
</dbReference>
<keyword evidence="3" id="KW-1185">Reference proteome</keyword>
<accession>A0ABW8YSP1</accession>
<evidence type="ECO:0000259" key="1">
    <source>
        <dbReference type="Pfam" id="PF01850"/>
    </source>
</evidence>
<feature type="domain" description="PIN" evidence="1">
    <location>
        <begin position="44"/>
        <end position="139"/>
    </location>
</feature>
<dbReference type="InterPro" id="IPR002716">
    <property type="entry name" value="PIN_dom"/>
</dbReference>
<comment type="caution">
    <text evidence="2">The sequence shown here is derived from an EMBL/GenBank/DDBJ whole genome shotgun (WGS) entry which is preliminary data.</text>
</comment>
<dbReference type="Proteomes" id="UP001629244">
    <property type="component" value="Unassembled WGS sequence"/>
</dbReference>
<evidence type="ECO:0000313" key="2">
    <source>
        <dbReference type="EMBL" id="MFL9842191.1"/>
    </source>
</evidence>
<dbReference type="RefSeq" id="WP_408079599.1">
    <property type="nucleotide sequence ID" value="NZ_JBELQC010000002.1"/>
</dbReference>
<name>A0ABW8YSP1_9SPHN</name>
<dbReference type="EMBL" id="JBELQC010000002">
    <property type="protein sequence ID" value="MFL9842191.1"/>
    <property type="molecule type" value="Genomic_DNA"/>
</dbReference>